<protein>
    <submittedName>
        <fullName evidence="2">Uncharacterized protein</fullName>
    </submittedName>
</protein>
<accession>A0A8R1HWY3</accession>
<organism evidence="2 3">
    <name type="scientific">Caenorhabditis japonica</name>
    <dbReference type="NCBI Taxonomy" id="281687"/>
    <lineage>
        <taxon>Eukaryota</taxon>
        <taxon>Metazoa</taxon>
        <taxon>Ecdysozoa</taxon>
        <taxon>Nematoda</taxon>
        <taxon>Chromadorea</taxon>
        <taxon>Rhabditida</taxon>
        <taxon>Rhabditina</taxon>
        <taxon>Rhabditomorpha</taxon>
        <taxon>Rhabditoidea</taxon>
        <taxon>Rhabditidae</taxon>
        <taxon>Peloderinae</taxon>
        <taxon>Caenorhabditis</taxon>
    </lineage>
</organism>
<feature type="chain" id="PRO_5035741987" evidence="1">
    <location>
        <begin position="20"/>
        <end position="234"/>
    </location>
</feature>
<dbReference type="AlphaFoldDB" id="A0A8R1HWY3"/>
<reference evidence="2" key="2">
    <citation type="submission" date="2022-06" db="UniProtKB">
        <authorList>
            <consortium name="EnsemblMetazoa"/>
        </authorList>
    </citation>
    <scope>IDENTIFICATION</scope>
    <source>
        <strain evidence="2">DF5081</strain>
    </source>
</reference>
<keyword evidence="3" id="KW-1185">Reference proteome</keyword>
<evidence type="ECO:0000313" key="2">
    <source>
        <dbReference type="EnsemblMetazoa" id="CJA14321.1"/>
    </source>
</evidence>
<reference evidence="3" key="1">
    <citation type="submission" date="2010-08" db="EMBL/GenBank/DDBJ databases">
        <authorList>
            <consortium name="Caenorhabditis japonica Sequencing Consortium"/>
            <person name="Wilson R.K."/>
        </authorList>
    </citation>
    <scope>NUCLEOTIDE SEQUENCE [LARGE SCALE GENOMIC DNA]</scope>
    <source>
        <strain evidence="3">DF5081</strain>
    </source>
</reference>
<sequence>MYMSFNFFFLNIFLHQIIAKEINKLKFQELNEVSPGSENSTDGTFPNTQLFVKWDNWSCCSACCCPKSLCGQLATADKCNSVKSVKHRRGHFTLKRLADTGNRELENLFKSANEARLIEAMKINGIEKKLHDSKLALIKKLGVSSETQLVFQILDCKDDIQKKDCWELATCRFGTSNMLPEKEIATIVERDVCENATIFVLRDAHNILSLQSDKLYSHLLTDYSRTIAVNPPLI</sequence>
<name>A0A8R1HWY3_CAEJA</name>
<evidence type="ECO:0000256" key="1">
    <source>
        <dbReference type="SAM" id="SignalP"/>
    </source>
</evidence>
<dbReference type="EnsemblMetazoa" id="CJA14321.1">
    <property type="protein sequence ID" value="CJA14321.1"/>
    <property type="gene ID" value="WBGene00133525"/>
</dbReference>
<feature type="signal peptide" evidence="1">
    <location>
        <begin position="1"/>
        <end position="19"/>
    </location>
</feature>
<dbReference type="Proteomes" id="UP000005237">
    <property type="component" value="Unassembled WGS sequence"/>
</dbReference>
<keyword evidence="1" id="KW-0732">Signal</keyword>
<evidence type="ECO:0000313" key="3">
    <source>
        <dbReference type="Proteomes" id="UP000005237"/>
    </source>
</evidence>
<proteinExistence type="predicted"/>